<organism evidence="1 2">
    <name type="scientific">Necator americanus</name>
    <name type="common">Human hookworm</name>
    <dbReference type="NCBI Taxonomy" id="51031"/>
    <lineage>
        <taxon>Eukaryota</taxon>
        <taxon>Metazoa</taxon>
        <taxon>Ecdysozoa</taxon>
        <taxon>Nematoda</taxon>
        <taxon>Chromadorea</taxon>
        <taxon>Rhabditida</taxon>
        <taxon>Rhabditina</taxon>
        <taxon>Rhabditomorpha</taxon>
        <taxon>Strongyloidea</taxon>
        <taxon>Ancylostomatidae</taxon>
        <taxon>Bunostominae</taxon>
        <taxon>Necator</taxon>
    </lineage>
</organism>
<dbReference type="Proteomes" id="UP001303046">
    <property type="component" value="Unassembled WGS sequence"/>
</dbReference>
<dbReference type="EMBL" id="JAVFWL010000006">
    <property type="protein sequence ID" value="KAK6764600.1"/>
    <property type="molecule type" value="Genomic_DNA"/>
</dbReference>
<gene>
    <name evidence="1" type="primary">Necator_chrX.g24957</name>
    <name evidence="1" type="ORF">RB195_024792</name>
</gene>
<sequence>MAKNIYSFEQPAAVSDICGKGDEVQRQTIFVAYASTSRCKEDVEAFYTDLEKIHKEDHTLYRVIVGDFNAKIDLRSTTEKLHIGIHGLQWTKQGEKLSEFIMTTKTIHGNSQFQKPSSLRWTWKLPGGGCRNEIDYSKRVLSARYRCCAKVPFTTGSSPPPRKIFLHTEKREGREVQRAVPYNYH</sequence>
<dbReference type="Gene3D" id="3.60.10.10">
    <property type="entry name" value="Endonuclease/exonuclease/phosphatase"/>
    <property type="match status" value="1"/>
</dbReference>
<proteinExistence type="predicted"/>
<keyword evidence="2" id="KW-1185">Reference proteome</keyword>
<evidence type="ECO:0008006" key="3">
    <source>
        <dbReference type="Google" id="ProtNLM"/>
    </source>
</evidence>
<name>A0ABR1EPL8_NECAM</name>
<reference evidence="1 2" key="1">
    <citation type="submission" date="2023-08" db="EMBL/GenBank/DDBJ databases">
        <title>A Necator americanus chromosomal reference genome.</title>
        <authorList>
            <person name="Ilik V."/>
            <person name="Petrzelkova K.J."/>
            <person name="Pardy F."/>
            <person name="Fuh T."/>
            <person name="Niatou-Singa F.S."/>
            <person name="Gouil Q."/>
            <person name="Baker L."/>
            <person name="Ritchie M.E."/>
            <person name="Jex A.R."/>
            <person name="Gazzola D."/>
            <person name="Li H."/>
            <person name="Toshio Fujiwara R."/>
            <person name="Zhan B."/>
            <person name="Aroian R.V."/>
            <person name="Pafco B."/>
            <person name="Schwarz E.M."/>
        </authorList>
    </citation>
    <scope>NUCLEOTIDE SEQUENCE [LARGE SCALE GENOMIC DNA]</scope>
    <source>
        <strain evidence="1 2">Aroian</strain>
        <tissue evidence="1">Whole animal</tissue>
    </source>
</reference>
<protein>
    <recommendedName>
        <fullName evidence="3">Endonuclease/exonuclease/phosphatase domain-containing protein</fullName>
    </recommendedName>
</protein>
<accession>A0ABR1EPL8</accession>
<evidence type="ECO:0000313" key="1">
    <source>
        <dbReference type="EMBL" id="KAK6764600.1"/>
    </source>
</evidence>
<comment type="caution">
    <text evidence="1">The sequence shown here is derived from an EMBL/GenBank/DDBJ whole genome shotgun (WGS) entry which is preliminary data.</text>
</comment>
<evidence type="ECO:0000313" key="2">
    <source>
        <dbReference type="Proteomes" id="UP001303046"/>
    </source>
</evidence>
<dbReference type="InterPro" id="IPR036691">
    <property type="entry name" value="Endo/exonu/phosph_ase_sf"/>
</dbReference>